<sequence>MAPFTNMKIRNIRALSMSARTSCWKASHNTTARNTLYGTGSRASLSTKCAYRIKCFFDPEHVLVESHSRVESRDASSHVGLHIVPFRAEPSAFERPFESVAARPSYCFLFPEFMQQHSIQISTKVAPWRTTDPSAPGHFYSNPSDRLFSVEVAWASNGGLHNQHFYIPSTTFSSYIRSHPMTESSTSIHVPWDAWGRMGAHLTYLKGQNSIRRPLCLSGMRSMHYDYEDAAAPKVVIFDFHPRRVARAMMLQQSGDTDITVLHGATLRDSHSEYEDFETKLPCIVTKMALPDGFTHDVSPLSYRRGLDRVYLCDDGLVFTMMTYLRQK</sequence>
<accession>A0ACB8T094</accession>
<dbReference type="Proteomes" id="UP000814140">
    <property type="component" value="Unassembled WGS sequence"/>
</dbReference>
<evidence type="ECO:0000313" key="1">
    <source>
        <dbReference type="EMBL" id="KAI0061523.1"/>
    </source>
</evidence>
<evidence type="ECO:0000313" key="2">
    <source>
        <dbReference type="Proteomes" id="UP000814140"/>
    </source>
</evidence>
<gene>
    <name evidence="1" type="ORF">BV25DRAFT_767507</name>
</gene>
<keyword evidence="2" id="KW-1185">Reference proteome</keyword>
<protein>
    <submittedName>
        <fullName evidence="1">Uncharacterized protein</fullName>
    </submittedName>
</protein>
<proteinExistence type="predicted"/>
<organism evidence="1 2">
    <name type="scientific">Artomyces pyxidatus</name>
    <dbReference type="NCBI Taxonomy" id="48021"/>
    <lineage>
        <taxon>Eukaryota</taxon>
        <taxon>Fungi</taxon>
        <taxon>Dikarya</taxon>
        <taxon>Basidiomycota</taxon>
        <taxon>Agaricomycotina</taxon>
        <taxon>Agaricomycetes</taxon>
        <taxon>Russulales</taxon>
        <taxon>Auriscalpiaceae</taxon>
        <taxon>Artomyces</taxon>
    </lineage>
</organism>
<dbReference type="EMBL" id="MU277212">
    <property type="protein sequence ID" value="KAI0061523.1"/>
    <property type="molecule type" value="Genomic_DNA"/>
</dbReference>
<name>A0ACB8T094_9AGAM</name>
<reference evidence="1" key="1">
    <citation type="submission" date="2021-03" db="EMBL/GenBank/DDBJ databases">
        <authorList>
            <consortium name="DOE Joint Genome Institute"/>
            <person name="Ahrendt S."/>
            <person name="Looney B.P."/>
            <person name="Miyauchi S."/>
            <person name="Morin E."/>
            <person name="Drula E."/>
            <person name="Courty P.E."/>
            <person name="Chicoki N."/>
            <person name="Fauchery L."/>
            <person name="Kohler A."/>
            <person name="Kuo A."/>
            <person name="Labutti K."/>
            <person name="Pangilinan J."/>
            <person name="Lipzen A."/>
            <person name="Riley R."/>
            <person name="Andreopoulos W."/>
            <person name="He G."/>
            <person name="Johnson J."/>
            <person name="Barry K.W."/>
            <person name="Grigoriev I.V."/>
            <person name="Nagy L."/>
            <person name="Hibbett D."/>
            <person name="Henrissat B."/>
            <person name="Matheny P.B."/>
            <person name="Labbe J."/>
            <person name="Martin F."/>
        </authorList>
    </citation>
    <scope>NUCLEOTIDE SEQUENCE</scope>
    <source>
        <strain evidence="1">HHB10654</strain>
    </source>
</reference>
<comment type="caution">
    <text evidence="1">The sequence shown here is derived from an EMBL/GenBank/DDBJ whole genome shotgun (WGS) entry which is preliminary data.</text>
</comment>
<reference evidence="1" key="2">
    <citation type="journal article" date="2022" name="New Phytol.">
        <title>Evolutionary transition to the ectomycorrhizal habit in the genomes of a hyperdiverse lineage of mushroom-forming fungi.</title>
        <authorList>
            <person name="Looney B."/>
            <person name="Miyauchi S."/>
            <person name="Morin E."/>
            <person name="Drula E."/>
            <person name="Courty P.E."/>
            <person name="Kohler A."/>
            <person name="Kuo A."/>
            <person name="LaButti K."/>
            <person name="Pangilinan J."/>
            <person name="Lipzen A."/>
            <person name="Riley R."/>
            <person name="Andreopoulos W."/>
            <person name="He G."/>
            <person name="Johnson J."/>
            <person name="Nolan M."/>
            <person name="Tritt A."/>
            <person name="Barry K.W."/>
            <person name="Grigoriev I.V."/>
            <person name="Nagy L.G."/>
            <person name="Hibbett D."/>
            <person name="Henrissat B."/>
            <person name="Matheny P.B."/>
            <person name="Labbe J."/>
            <person name="Martin F.M."/>
        </authorList>
    </citation>
    <scope>NUCLEOTIDE SEQUENCE</scope>
    <source>
        <strain evidence="1">HHB10654</strain>
    </source>
</reference>